<dbReference type="RefSeq" id="XP_016496620.1">
    <property type="nucleotide sequence ID" value="XM_016641134.1"/>
</dbReference>
<proteinExistence type="predicted"/>
<dbReference type="GO" id="GO:0006508">
    <property type="term" value="P:proteolysis"/>
    <property type="evidence" value="ECO:0007669"/>
    <property type="project" value="InterPro"/>
</dbReference>
<keyword evidence="1" id="KW-0482">Metalloprotease</keyword>
<dbReference type="GO" id="GO:0005524">
    <property type="term" value="F:ATP binding"/>
    <property type="evidence" value="ECO:0007669"/>
    <property type="project" value="InterPro"/>
</dbReference>
<dbReference type="STRING" id="4097.A0A1S4C600"/>
<dbReference type="AlphaFoldDB" id="A0A1S4C600"/>
<name>A0A1S4C600_TOBAC</name>
<dbReference type="PaxDb" id="4097-A0A1S4C600"/>
<gene>
    <name evidence="1" type="primary">LOC107815531</name>
</gene>
<dbReference type="OrthoDB" id="1704098at2759"/>
<keyword evidence="1" id="KW-0378">Hydrolase</keyword>
<evidence type="ECO:0000313" key="1">
    <source>
        <dbReference type="RefSeq" id="XP_016496620.1"/>
    </source>
</evidence>
<keyword evidence="1" id="KW-0645">Protease</keyword>
<dbReference type="Gene3D" id="1.20.58.760">
    <property type="entry name" value="Peptidase M41"/>
    <property type="match status" value="1"/>
</dbReference>
<dbReference type="KEGG" id="nta:107815531"/>
<sequence>MCYGRAKEILERNRNLMDAVVDILVEKKSLQKEEFFNLVKLHGSLQPMPPSVVDLRSAKRLEFQDTLTNQKEVVSQGRN</sequence>
<dbReference type="GO" id="GO:0004176">
    <property type="term" value="F:ATP-dependent peptidase activity"/>
    <property type="evidence" value="ECO:0007669"/>
    <property type="project" value="InterPro"/>
</dbReference>
<accession>A0A1S4C600</accession>
<reference evidence="1" key="1">
    <citation type="submission" date="2025-08" db="UniProtKB">
        <authorList>
            <consortium name="RefSeq"/>
        </authorList>
    </citation>
    <scope>IDENTIFICATION</scope>
</reference>
<protein>
    <submittedName>
        <fullName evidence="1">Probable inactive ATP-dependent zinc metalloprotease FTSHI 2, chloroplastic</fullName>
    </submittedName>
</protein>
<dbReference type="GO" id="GO:0004222">
    <property type="term" value="F:metalloendopeptidase activity"/>
    <property type="evidence" value="ECO:0007669"/>
    <property type="project" value="InterPro"/>
</dbReference>
<organism evidence="1">
    <name type="scientific">Nicotiana tabacum</name>
    <name type="common">Common tobacco</name>
    <dbReference type="NCBI Taxonomy" id="4097"/>
    <lineage>
        <taxon>Eukaryota</taxon>
        <taxon>Viridiplantae</taxon>
        <taxon>Streptophyta</taxon>
        <taxon>Embryophyta</taxon>
        <taxon>Tracheophyta</taxon>
        <taxon>Spermatophyta</taxon>
        <taxon>Magnoliopsida</taxon>
        <taxon>eudicotyledons</taxon>
        <taxon>Gunneridae</taxon>
        <taxon>Pentapetalae</taxon>
        <taxon>asterids</taxon>
        <taxon>lamiids</taxon>
        <taxon>Solanales</taxon>
        <taxon>Solanaceae</taxon>
        <taxon>Nicotianoideae</taxon>
        <taxon>Nicotianeae</taxon>
        <taxon>Nicotiana</taxon>
    </lineage>
</organism>
<dbReference type="InterPro" id="IPR037219">
    <property type="entry name" value="Peptidase_M41-like"/>
</dbReference>
<dbReference type="SUPFAM" id="SSF140990">
    <property type="entry name" value="FtsH protease domain-like"/>
    <property type="match status" value="1"/>
</dbReference>
<dbReference type="SMR" id="A0A1S4C600"/>